<protein>
    <recommendedName>
        <fullName evidence="4">DUF3967 domain-containing protein</fullName>
    </recommendedName>
</protein>
<evidence type="ECO:0000313" key="2">
    <source>
        <dbReference type="EMBL" id="EAX48432.1"/>
    </source>
</evidence>
<evidence type="ECO:0000313" key="3">
    <source>
        <dbReference type="Proteomes" id="UP000005139"/>
    </source>
</evidence>
<evidence type="ECO:0000256" key="1">
    <source>
        <dbReference type="SAM" id="Coils"/>
    </source>
</evidence>
<gene>
    <name evidence="2" type="ORF">TcarDRAFT_2382</name>
</gene>
<organism evidence="2 3">
    <name type="scientific">Thermosinus carboxydivorans Nor1</name>
    <dbReference type="NCBI Taxonomy" id="401526"/>
    <lineage>
        <taxon>Bacteria</taxon>
        <taxon>Bacillati</taxon>
        <taxon>Bacillota</taxon>
        <taxon>Negativicutes</taxon>
        <taxon>Selenomonadales</taxon>
        <taxon>Sporomusaceae</taxon>
        <taxon>Thermosinus</taxon>
    </lineage>
</organism>
<feature type="coiled-coil region" evidence="1">
    <location>
        <begin position="53"/>
        <end position="142"/>
    </location>
</feature>
<keyword evidence="1" id="KW-0175">Coiled coil</keyword>
<keyword evidence="3" id="KW-1185">Reference proteome</keyword>
<dbReference type="AlphaFoldDB" id="A1HNT0"/>
<comment type="caution">
    <text evidence="2">The sequence shown here is derived from an EMBL/GenBank/DDBJ whole genome shotgun (WGS) entry which is preliminary data.</text>
</comment>
<accession>A1HNT0</accession>
<dbReference type="EMBL" id="AAWL01000003">
    <property type="protein sequence ID" value="EAX48432.1"/>
    <property type="molecule type" value="Genomic_DNA"/>
</dbReference>
<reference evidence="2 3" key="2">
    <citation type="submission" date="2007-01" db="EMBL/GenBank/DDBJ databases">
        <title>Sequencing of the draft genome and assembly of Thermosinus carboxydivorans Nor1.</title>
        <authorList>
            <consortium name="US DOE Joint Genome Institute (JGI-PGF)"/>
            <person name="Copeland A."/>
            <person name="Lucas S."/>
            <person name="Lapidus A."/>
            <person name="Barry K."/>
            <person name="Glavina del Rio T."/>
            <person name="Dalin E."/>
            <person name="Tice H."/>
            <person name="Bruce D."/>
            <person name="Pitluck S."/>
            <person name="Richardson P."/>
        </authorList>
    </citation>
    <scope>NUCLEOTIDE SEQUENCE [LARGE SCALE GENOMIC DNA]</scope>
    <source>
        <strain evidence="2 3">Nor1</strain>
    </source>
</reference>
<name>A1HNT0_9FIRM</name>
<dbReference type="Proteomes" id="UP000005139">
    <property type="component" value="Unassembled WGS sequence"/>
</dbReference>
<reference evidence="2 3" key="1">
    <citation type="submission" date="2007-01" db="EMBL/GenBank/DDBJ databases">
        <title>Annotation of the draft genome assembly of Thermosinus carboxydivorans Nor1.</title>
        <authorList>
            <consortium name="US DOE Joint Genome Institute (JGI-ORNL)"/>
            <person name="Larimer F."/>
            <person name="Land M."/>
            <person name="Hauser L."/>
        </authorList>
    </citation>
    <scope>NUCLEOTIDE SEQUENCE [LARGE SCALE GENOMIC DNA]</scope>
    <source>
        <strain evidence="2 3">Nor1</strain>
    </source>
</reference>
<proteinExistence type="predicted"/>
<dbReference type="RefSeq" id="WP_007288680.1">
    <property type="nucleotide sequence ID" value="NZ_AAWL01000003.1"/>
</dbReference>
<sequence>MRPKNIEYQNGMFILSNSDDVTKLVRNLRNKPLDEYAHESVEVTNVKSQSEILEKITAHLQTIEEKLQLMEGSFAAVLRQTLEDQENERISAMEKITVHLQTIEERMQLMESSFVAILRQALEDQESERKKVEVEWQQELAERDRRLLAEIGAMLGKTVEGQQSAWWQKLFATK</sequence>
<dbReference type="OrthoDB" id="9833558at2"/>
<evidence type="ECO:0008006" key="4">
    <source>
        <dbReference type="Google" id="ProtNLM"/>
    </source>
</evidence>